<evidence type="ECO:0000256" key="2">
    <source>
        <dbReference type="PROSITE-ProRule" id="PRU00703"/>
    </source>
</evidence>
<dbReference type="Proteomes" id="UP000027093">
    <property type="component" value="Chromosome"/>
</dbReference>
<dbReference type="AlphaFoldDB" id="A0A060HCY7"/>
<keyword evidence="5" id="KW-1185">Reference proteome</keyword>
<evidence type="ECO:0000259" key="3">
    <source>
        <dbReference type="PROSITE" id="PS51371"/>
    </source>
</evidence>
<dbReference type="KEGG" id="nvn:NVIE_004110"/>
<dbReference type="Gene3D" id="3.10.580.10">
    <property type="entry name" value="CBS-domain"/>
    <property type="match status" value="2"/>
</dbReference>
<feature type="domain" description="CBS" evidence="3">
    <location>
        <begin position="16"/>
        <end position="71"/>
    </location>
</feature>
<dbReference type="PANTHER" id="PTHR43080">
    <property type="entry name" value="CBS DOMAIN-CONTAINING PROTEIN CBSX3, MITOCHONDRIAL"/>
    <property type="match status" value="1"/>
</dbReference>
<dbReference type="HOGENOM" id="CLU_092291_0_0_2"/>
<dbReference type="InterPro" id="IPR046342">
    <property type="entry name" value="CBS_dom_sf"/>
</dbReference>
<organism evidence="4 5">
    <name type="scientific">Nitrososphaera viennensis EN76</name>
    <dbReference type="NCBI Taxonomy" id="926571"/>
    <lineage>
        <taxon>Archaea</taxon>
        <taxon>Nitrososphaerota</taxon>
        <taxon>Nitrososphaeria</taxon>
        <taxon>Nitrososphaerales</taxon>
        <taxon>Nitrososphaeraceae</taxon>
        <taxon>Nitrososphaera</taxon>
    </lineage>
</organism>
<keyword evidence="1 2" id="KW-0129">CBS domain</keyword>
<dbReference type="PROSITE" id="PS51371">
    <property type="entry name" value="CBS"/>
    <property type="match status" value="4"/>
</dbReference>
<evidence type="ECO:0000313" key="4">
    <source>
        <dbReference type="EMBL" id="AIC14604.1"/>
    </source>
</evidence>
<reference evidence="4 5" key="1">
    <citation type="journal article" date="2014" name="Int. J. Syst. Evol. Microbiol.">
        <title>Nitrososphaera viennensis gen. nov., sp. nov., an aerobic and mesophilic, ammonia-oxidizing archaeon from soil and a member of the archaeal phylum Thaumarchaeota.</title>
        <authorList>
            <person name="Stieglmeier M."/>
            <person name="Klingl A."/>
            <person name="Alves R.J."/>
            <person name="Rittmann S.K."/>
            <person name="Melcher M."/>
            <person name="Leisch N."/>
            <person name="Schleper C."/>
        </authorList>
    </citation>
    <scope>NUCLEOTIDE SEQUENCE [LARGE SCALE GENOMIC DNA]</scope>
    <source>
        <strain evidence="4">EN76</strain>
    </source>
</reference>
<dbReference type="SMART" id="SM00116">
    <property type="entry name" value="CBS"/>
    <property type="match status" value="4"/>
</dbReference>
<sequence length="265" mass="29137">MKLQTDYPLLKVGDFMSSPVITAHPDTRFSDAVQTMLLKGIGNIVVTEGEKVEGILTEREMLLHLALNKAIPDKQIKYVLTQKVARVTPSTEVLEAARTMISKKARLLVFQKDRRTGVSDRLIGIITASDIVRALLKSKSNPSIEGAMANKIVTLQPDSTILSAVKTMLKKGIGSVVISVNGPPYAMFTERDLLNRILGENVDRLEKVGGYCTTPVITAKLGIGAKEAGKLMLRHRIKRLPLTRYGKIVAMVTARDLVEAYVKEK</sequence>
<dbReference type="InterPro" id="IPR051257">
    <property type="entry name" value="Diverse_CBS-Domain"/>
</dbReference>
<evidence type="ECO:0000256" key="1">
    <source>
        <dbReference type="ARBA" id="ARBA00023122"/>
    </source>
</evidence>
<feature type="domain" description="CBS" evidence="3">
    <location>
        <begin position="212"/>
        <end position="265"/>
    </location>
</feature>
<protein>
    <submittedName>
        <fullName evidence="4">Putative signal transduction protein with CBS domains</fullName>
    </submittedName>
</protein>
<proteinExistence type="predicted"/>
<dbReference type="Pfam" id="PF00571">
    <property type="entry name" value="CBS"/>
    <property type="match status" value="4"/>
</dbReference>
<gene>
    <name evidence="4" type="ORF">NVIE_004110</name>
</gene>
<dbReference type="PANTHER" id="PTHR43080:SF2">
    <property type="entry name" value="CBS DOMAIN-CONTAINING PROTEIN"/>
    <property type="match status" value="1"/>
</dbReference>
<dbReference type="InterPro" id="IPR000644">
    <property type="entry name" value="CBS_dom"/>
</dbReference>
<dbReference type="GeneID" id="74945670"/>
<accession>A0A060HCY7</accession>
<feature type="domain" description="CBS" evidence="3">
    <location>
        <begin position="148"/>
        <end position="204"/>
    </location>
</feature>
<dbReference type="OrthoDB" id="11515at2157"/>
<dbReference type="RefSeq" id="WP_075053782.1">
    <property type="nucleotide sequence ID" value="NZ_CP007536.1"/>
</dbReference>
<feature type="domain" description="CBS" evidence="3">
    <location>
        <begin position="80"/>
        <end position="143"/>
    </location>
</feature>
<dbReference type="EMBL" id="CP007536">
    <property type="protein sequence ID" value="AIC14604.1"/>
    <property type="molecule type" value="Genomic_DNA"/>
</dbReference>
<name>A0A060HCY7_9ARCH</name>
<dbReference type="SUPFAM" id="SSF54631">
    <property type="entry name" value="CBS-domain pair"/>
    <property type="match status" value="2"/>
</dbReference>
<dbReference type="STRING" id="926571.NVIE_004110"/>
<evidence type="ECO:0000313" key="5">
    <source>
        <dbReference type="Proteomes" id="UP000027093"/>
    </source>
</evidence>